<gene>
    <name evidence="8" type="primary">coq-6</name>
    <name evidence="8" type="ORF">Tcan_05461</name>
</gene>
<dbReference type="AlphaFoldDB" id="A0A0B2V5H8"/>
<dbReference type="EMBL" id="JPKZ01002441">
    <property type="protein sequence ID" value="KHN76734.1"/>
    <property type="molecule type" value="Genomic_DNA"/>
</dbReference>
<sequence>MCWITRFFFFETTNASQSPITNQILDLADCLLSTVCGTKLTRVPIPPTVIALQSDTRAAFPLGFGHAHSYVAPRVALIGDAAHRIHPLAGQGVNLGYADVSTLTSCLERSVRDGADLGALTYLSDYDSKGQRHNMPVQVVCDWINRLYRTEATPIVFIRSLGLFAVNKLTPLKDFIVHQTSSS</sequence>
<dbReference type="Proteomes" id="UP000031036">
    <property type="component" value="Unassembled WGS sequence"/>
</dbReference>
<proteinExistence type="inferred from homology"/>
<keyword evidence="6 8" id="KW-0503">Monooxygenase</keyword>
<accession>A0A0B2V5H8</accession>
<protein>
    <submittedName>
        <fullName evidence="8">Putative ubiquinone biosynthesis monooxygenase coq-6</fullName>
    </submittedName>
</protein>
<dbReference type="GO" id="GO:0004497">
    <property type="term" value="F:monooxygenase activity"/>
    <property type="evidence" value="ECO:0007669"/>
    <property type="project" value="UniProtKB-KW"/>
</dbReference>
<dbReference type="InterPro" id="IPR051205">
    <property type="entry name" value="UbiH/COQ6_monooxygenase"/>
</dbReference>
<dbReference type="PANTHER" id="PTHR43876">
    <property type="entry name" value="UBIQUINONE BIOSYNTHESIS MONOOXYGENASE COQ6, MITOCHONDRIAL"/>
    <property type="match status" value="1"/>
</dbReference>
<dbReference type="InterPro" id="IPR018168">
    <property type="entry name" value="Ubi_Hdrlase_CS"/>
</dbReference>
<evidence type="ECO:0000256" key="3">
    <source>
        <dbReference type="ARBA" id="ARBA00022630"/>
    </source>
</evidence>
<dbReference type="PROSITE" id="PS01304">
    <property type="entry name" value="UBIH"/>
    <property type="match status" value="1"/>
</dbReference>
<keyword evidence="8" id="KW-0830">Ubiquinone</keyword>
<dbReference type="GO" id="GO:0005739">
    <property type="term" value="C:mitochondrion"/>
    <property type="evidence" value="ECO:0007669"/>
    <property type="project" value="TreeGrafter"/>
</dbReference>
<evidence type="ECO:0000313" key="8">
    <source>
        <dbReference type="EMBL" id="KHN76734.1"/>
    </source>
</evidence>
<organism evidence="8 9">
    <name type="scientific">Toxocara canis</name>
    <name type="common">Canine roundworm</name>
    <dbReference type="NCBI Taxonomy" id="6265"/>
    <lineage>
        <taxon>Eukaryota</taxon>
        <taxon>Metazoa</taxon>
        <taxon>Ecdysozoa</taxon>
        <taxon>Nematoda</taxon>
        <taxon>Chromadorea</taxon>
        <taxon>Rhabditida</taxon>
        <taxon>Spirurina</taxon>
        <taxon>Ascaridomorpha</taxon>
        <taxon>Ascaridoidea</taxon>
        <taxon>Toxocaridae</taxon>
        <taxon>Toxocara</taxon>
    </lineage>
</organism>
<dbReference type="GO" id="GO:0071949">
    <property type="term" value="F:FAD binding"/>
    <property type="evidence" value="ECO:0007669"/>
    <property type="project" value="InterPro"/>
</dbReference>
<comment type="similarity">
    <text evidence="2">Belongs to the UbiH/COQ6 family.</text>
</comment>
<keyword evidence="5" id="KW-0560">Oxidoreductase</keyword>
<dbReference type="InterPro" id="IPR002938">
    <property type="entry name" value="FAD-bd"/>
</dbReference>
<keyword evidence="3" id="KW-0285">Flavoprotein</keyword>
<evidence type="ECO:0000256" key="2">
    <source>
        <dbReference type="ARBA" id="ARBA00005349"/>
    </source>
</evidence>
<comment type="cofactor">
    <cofactor evidence="1">
        <name>FAD</name>
        <dbReference type="ChEBI" id="CHEBI:57692"/>
    </cofactor>
</comment>
<dbReference type="InterPro" id="IPR036188">
    <property type="entry name" value="FAD/NAD-bd_sf"/>
</dbReference>
<dbReference type="FunFam" id="3.50.50.60:FF:000021">
    <property type="entry name" value="Ubiquinone biosynthesis monooxygenase COQ6"/>
    <property type="match status" value="1"/>
</dbReference>
<evidence type="ECO:0000256" key="1">
    <source>
        <dbReference type="ARBA" id="ARBA00001974"/>
    </source>
</evidence>
<keyword evidence="9" id="KW-1185">Reference proteome</keyword>
<reference evidence="8 9" key="1">
    <citation type="submission" date="2014-11" db="EMBL/GenBank/DDBJ databases">
        <title>Genetic blueprint of the zoonotic pathogen Toxocara canis.</title>
        <authorList>
            <person name="Zhu X.-Q."/>
            <person name="Korhonen P.K."/>
            <person name="Cai H."/>
            <person name="Young N.D."/>
            <person name="Nejsum P."/>
            <person name="von Samson-Himmelstjerna G."/>
            <person name="Boag P.R."/>
            <person name="Tan P."/>
            <person name="Li Q."/>
            <person name="Min J."/>
            <person name="Yang Y."/>
            <person name="Wang X."/>
            <person name="Fang X."/>
            <person name="Hall R.S."/>
            <person name="Hofmann A."/>
            <person name="Sternberg P.W."/>
            <person name="Jex A.R."/>
            <person name="Gasser R.B."/>
        </authorList>
    </citation>
    <scope>NUCLEOTIDE SEQUENCE [LARGE SCALE GENOMIC DNA]</scope>
    <source>
        <strain evidence="8">PN_DK_2014</strain>
    </source>
</reference>
<dbReference type="STRING" id="6265.A0A0B2V5H8"/>
<evidence type="ECO:0000256" key="6">
    <source>
        <dbReference type="ARBA" id="ARBA00023033"/>
    </source>
</evidence>
<evidence type="ECO:0000256" key="5">
    <source>
        <dbReference type="ARBA" id="ARBA00023002"/>
    </source>
</evidence>
<dbReference type="Gene3D" id="3.50.50.60">
    <property type="entry name" value="FAD/NAD(P)-binding domain"/>
    <property type="match status" value="1"/>
</dbReference>
<dbReference type="GO" id="GO:0006744">
    <property type="term" value="P:ubiquinone biosynthetic process"/>
    <property type="evidence" value="ECO:0007669"/>
    <property type="project" value="UniProtKB-ARBA"/>
</dbReference>
<dbReference type="SUPFAM" id="SSF51905">
    <property type="entry name" value="FAD/NAD(P)-binding domain"/>
    <property type="match status" value="1"/>
</dbReference>
<evidence type="ECO:0000256" key="4">
    <source>
        <dbReference type="ARBA" id="ARBA00022827"/>
    </source>
</evidence>
<feature type="domain" description="FAD-binding" evidence="7">
    <location>
        <begin position="53"/>
        <end position="119"/>
    </location>
</feature>
<evidence type="ECO:0000259" key="7">
    <source>
        <dbReference type="Pfam" id="PF01494"/>
    </source>
</evidence>
<dbReference type="PANTHER" id="PTHR43876:SF7">
    <property type="entry name" value="UBIQUINONE BIOSYNTHESIS MONOOXYGENASE COQ6, MITOCHONDRIAL"/>
    <property type="match status" value="1"/>
</dbReference>
<dbReference type="OrthoDB" id="683240at2759"/>
<dbReference type="PRINTS" id="PR00420">
    <property type="entry name" value="RNGMNOXGNASE"/>
</dbReference>
<keyword evidence="4" id="KW-0274">FAD</keyword>
<comment type="caution">
    <text evidence="8">The sequence shown here is derived from an EMBL/GenBank/DDBJ whole genome shotgun (WGS) entry which is preliminary data.</text>
</comment>
<dbReference type="OMA" id="WKQYPRS"/>
<evidence type="ECO:0000313" key="9">
    <source>
        <dbReference type="Proteomes" id="UP000031036"/>
    </source>
</evidence>
<name>A0A0B2V5H8_TOXCA</name>
<dbReference type="Pfam" id="PF01494">
    <property type="entry name" value="FAD_binding_3"/>
    <property type="match status" value="1"/>
</dbReference>